<dbReference type="Pfam" id="PF01554">
    <property type="entry name" value="MatE"/>
    <property type="match status" value="2"/>
</dbReference>
<sequence>MTPSKLFGNRAFLYALFATAIPSALQHFAFSAQQVVDTVMVAHLGDASIAALSFCGAAFFVITSILYGLVMAAGALISQHWGAGDRLSVRKTLYLSTLMTQIVSVPAVVLFVIFPDWVMRMGPQSEEVRSAGVSYLQIAGWSLLMWPVIVGVGNALNMTGRAALSMALSLAFVTIAVLCNYIFVFGMGPVPATGVKGAALGTLVVNIMFFFIYIALLKFHLAYLLLRRDELRLLLDLKKARQFVAQSLPLALNGGLWSGGLFGYQVVFSQVGELGLAAFGLLLPIITVYLTLFNGLATGSGAMIGQALGRRDYPLAWQYAVYSVNVAAAFGILTSIGLFLLRDQVNILYPSISPELSQEFLILFSVSMLLLWIRGINIVVINGILRIGADNGYILKIDTISSWGVGIPLSILAAVVLGLPMVFVYFASFTEEITKCMFSIYRMHRKIWCRTIFGDTP</sequence>
<reference evidence="2 3" key="1">
    <citation type="submission" date="2019-12" db="EMBL/GenBank/DDBJ databases">
        <title>Whole-genome sequencing of Allorhizobium vitis.</title>
        <authorList>
            <person name="Gan H.M."/>
            <person name="Szegedi E."/>
            <person name="Burr T."/>
            <person name="Savka M.A."/>
        </authorList>
    </citation>
    <scope>NUCLEOTIDE SEQUENCE [LARGE SCALE GENOMIC DNA]</scope>
    <source>
        <strain evidence="2 3">CG989</strain>
    </source>
</reference>
<feature type="transmembrane region" description="Helical" evidence="1">
    <location>
        <begin position="405"/>
        <end position="427"/>
    </location>
</feature>
<feature type="transmembrane region" description="Helical" evidence="1">
    <location>
        <begin position="361"/>
        <end position="385"/>
    </location>
</feature>
<keyword evidence="1" id="KW-0472">Membrane</keyword>
<evidence type="ECO:0000313" key="3">
    <source>
        <dbReference type="Proteomes" id="UP000436692"/>
    </source>
</evidence>
<evidence type="ECO:0000256" key="1">
    <source>
        <dbReference type="SAM" id="Phobius"/>
    </source>
</evidence>
<dbReference type="Proteomes" id="UP000436692">
    <property type="component" value="Unassembled WGS sequence"/>
</dbReference>
<feature type="transmembrane region" description="Helical" evidence="1">
    <location>
        <begin position="47"/>
        <end position="72"/>
    </location>
</feature>
<dbReference type="InterPro" id="IPR047135">
    <property type="entry name" value="YsiQ"/>
</dbReference>
<dbReference type="EMBL" id="WPHM01000007">
    <property type="protein sequence ID" value="MUZ58644.1"/>
    <property type="molecule type" value="Genomic_DNA"/>
</dbReference>
<accession>A0AAE5AWK2</accession>
<dbReference type="InterPro" id="IPR002528">
    <property type="entry name" value="MATE_fam"/>
</dbReference>
<feature type="transmembrane region" description="Helical" evidence="1">
    <location>
        <begin position="274"/>
        <end position="298"/>
    </location>
</feature>
<proteinExistence type="predicted"/>
<name>A0AAE5AWK2_AGRVI</name>
<dbReference type="GO" id="GO:0016020">
    <property type="term" value="C:membrane"/>
    <property type="evidence" value="ECO:0007669"/>
    <property type="project" value="InterPro"/>
</dbReference>
<feature type="transmembrane region" description="Helical" evidence="1">
    <location>
        <begin position="163"/>
        <end position="183"/>
    </location>
</feature>
<gene>
    <name evidence="2" type="ORF">GOZ95_14405</name>
</gene>
<dbReference type="AlphaFoldDB" id="A0AAE5AWK2"/>
<comment type="caution">
    <text evidence="2">The sequence shown here is derived from an EMBL/GenBank/DDBJ whole genome shotgun (WGS) entry which is preliminary data.</text>
</comment>
<feature type="transmembrane region" description="Helical" evidence="1">
    <location>
        <begin position="247"/>
        <end position="268"/>
    </location>
</feature>
<evidence type="ECO:0000313" key="2">
    <source>
        <dbReference type="EMBL" id="MUZ58644.1"/>
    </source>
</evidence>
<keyword evidence="1" id="KW-0812">Transmembrane</keyword>
<dbReference type="RefSeq" id="WP_156549979.1">
    <property type="nucleotide sequence ID" value="NZ_JABAEJ010000012.1"/>
</dbReference>
<dbReference type="PANTHER" id="PTHR42925:SF2">
    <property type="entry name" value="NA+ DRIVEN MULTIDRUG EFFLUX PUMP"/>
    <property type="match status" value="1"/>
</dbReference>
<feature type="transmembrane region" description="Helical" evidence="1">
    <location>
        <begin position="134"/>
        <end position="156"/>
    </location>
</feature>
<feature type="transmembrane region" description="Helical" evidence="1">
    <location>
        <begin position="93"/>
        <end position="114"/>
    </location>
</feature>
<keyword evidence="1" id="KW-1133">Transmembrane helix</keyword>
<protein>
    <submittedName>
        <fullName evidence="2">Na+-driven multidrug efflux pump</fullName>
    </submittedName>
</protein>
<dbReference type="GO" id="GO:0015297">
    <property type="term" value="F:antiporter activity"/>
    <property type="evidence" value="ECO:0007669"/>
    <property type="project" value="InterPro"/>
</dbReference>
<feature type="transmembrane region" description="Helical" evidence="1">
    <location>
        <begin position="319"/>
        <end position="341"/>
    </location>
</feature>
<feature type="transmembrane region" description="Helical" evidence="1">
    <location>
        <begin position="203"/>
        <end position="226"/>
    </location>
</feature>
<organism evidence="2 3">
    <name type="scientific">Agrobacterium vitis</name>
    <name type="common">Rhizobium vitis</name>
    <dbReference type="NCBI Taxonomy" id="373"/>
    <lineage>
        <taxon>Bacteria</taxon>
        <taxon>Pseudomonadati</taxon>
        <taxon>Pseudomonadota</taxon>
        <taxon>Alphaproteobacteria</taxon>
        <taxon>Hyphomicrobiales</taxon>
        <taxon>Rhizobiaceae</taxon>
        <taxon>Rhizobium/Agrobacterium group</taxon>
        <taxon>Agrobacterium</taxon>
    </lineage>
</organism>
<dbReference type="GO" id="GO:0042910">
    <property type="term" value="F:xenobiotic transmembrane transporter activity"/>
    <property type="evidence" value="ECO:0007669"/>
    <property type="project" value="InterPro"/>
</dbReference>
<dbReference type="PANTHER" id="PTHR42925">
    <property type="entry name" value="MULTIDRUG AND TOXIN EFFLUX PROTEIN MATE FAMILY"/>
    <property type="match status" value="1"/>
</dbReference>